<comment type="similarity">
    <text evidence="4">Belongs to the protein kinase superfamily.</text>
</comment>
<reference evidence="6" key="1">
    <citation type="journal article" date="2021" name="Genome Biol. Evol.">
        <title>A High-Quality Reference Genome for a Parasitic Bivalve with Doubly Uniparental Inheritance (Bivalvia: Unionida).</title>
        <authorList>
            <person name="Smith C.H."/>
        </authorList>
    </citation>
    <scope>NUCLEOTIDE SEQUENCE</scope>
    <source>
        <strain evidence="6">CHS0354</strain>
    </source>
</reference>
<proteinExistence type="inferred from homology"/>
<evidence type="ECO:0000256" key="4">
    <source>
        <dbReference type="RuleBase" id="RU000304"/>
    </source>
</evidence>
<dbReference type="PROSITE" id="PS50011">
    <property type="entry name" value="PROTEIN_KINASE_DOM"/>
    <property type="match status" value="1"/>
</dbReference>
<dbReference type="FunFam" id="1.10.510.10:FF:000255">
    <property type="entry name" value="Calcium/calmodulin-dependent protein kinase type IV"/>
    <property type="match status" value="1"/>
</dbReference>
<dbReference type="EMBL" id="JAEAOA010001708">
    <property type="protein sequence ID" value="KAK3595137.1"/>
    <property type="molecule type" value="Genomic_DNA"/>
</dbReference>
<dbReference type="Proteomes" id="UP001195483">
    <property type="component" value="Unassembled WGS sequence"/>
</dbReference>
<evidence type="ECO:0000256" key="2">
    <source>
        <dbReference type="ARBA" id="ARBA00022840"/>
    </source>
</evidence>
<dbReference type="PROSITE" id="PS00107">
    <property type="entry name" value="PROTEIN_KINASE_ATP"/>
    <property type="match status" value="1"/>
</dbReference>
<dbReference type="GO" id="GO:0004674">
    <property type="term" value="F:protein serine/threonine kinase activity"/>
    <property type="evidence" value="ECO:0007669"/>
    <property type="project" value="UniProtKB-KW"/>
</dbReference>
<feature type="binding site" evidence="3">
    <location>
        <position position="54"/>
    </location>
    <ligand>
        <name>ATP</name>
        <dbReference type="ChEBI" id="CHEBI:30616"/>
    </ligand>
</feature>
<sequence>MSVHEQVQDFWIKESIKDRKLEDTYVLGKELGRGATSHVYKCTHKGSGESWAVKVINKKIDKKVVRTEIGALLKLKHKHVIRLKEIFETPQQMYLVLELVTGGELFDRIVIRGSYTEKDAADAVRQMLEAVEYLHQNDVVHRDMKPENLLYEDLSNDANLKIADFGLSKIMTEETIKMTTVCGTPGYCAPEILKGQGYGPSVDIWSLGVIAYILLCGYEPFYEDNENLMYKRIIKADYKFDSPYWDNITENAKDLIRKLLTKDPMKRPTATQALKHPWVRGVAAKNDHMEGTQSMIKEFNAKRKLKAATDVALMLASHFTEDLEKPVHTSDLSIEVKHMNMAEMEVQEMQNEA</sequence>
<accession>A0AAE0SNK6</accession>
<protein>
    <recommendedName>
        <fullName evidence="5">Protein kinase domain-containing protein</fullName>
    </recommendedName>
</protein>
<keyword evidence="4" id="KW-0723">Serine/threonine-protein kinase</keyword>
<keyword evidence="7" id="KW-1185">Reference proteome</keyword>
<evidence type="ECO:0000313" key="6">
    <source>
        <dbReference type="EMBL" id="KAK3595137.1"/>
    </source>
</evidence>
<dbReference type="InterPro" id="IPR017441">
    <property type="entry name" value="Protein_kinase_ATP_BS"/>
</dbReference>
<keyword evidence="1 3" id="KW-0547">Nucleotide-binding</keyword>
<organism evidence="6 7">
    <name type="scientific">Potamilus streckersoni</name>
    <dbReference type="NCBI Taxonomy" id="2493646"/>
    <lineage>
        <taxon>Eukaryota</taxon>
        <taxon>Metazoa</taxon>
        <taxon>Spiralia</taxon>
        <taxon>Lophotrochozoa</taxon>
        <taxon>Mollusca</taxon>
        <taxon>Bivalvia</taxon>
        <taxon>Autobranchia</taxon>
        <taxon>Heteroconchia</taxon>
        <taxon>Palaeoheterodonta</taxon>
        <taxon>Unionida</taxon>
        <taxon>Unionoidea</taxon>
        <taxon>Unionidae</taxon>
        <taxon>Ambleminae</taxon>
        <taxon>Lampsilini</taxon>
        <taxon>Potamilus</taxon>
    </lineage>
</organism>
<dbReference type="SMART" id="SM00220">
    <property type="entry name" value="S_TKc"/>
    <property type="match status" value="1"/>
</dbReference>
<dbReference type="AlphaFoldDB" id="A0AAE0SNK6"/>
<dbReference type="Gene3D" id="3.30.200.20">
    <property type="entry name" value="Phosphorylase Kinase, domain 1"/>
    <property type="match status" value="1"/>
</dbReference>
<evidence type="ECO:0000256" key="3">
    <source>
        <dbReference type="PROSITE-ProRule" id="PRU10141"/>
    </source>
</evidence>
<dbReference type="PROSITE" id="PS00108">
    <property type="entry name" value="PROTEIN_KINASE_ST"/>
    <property type="match status" value="1"/>
</dbReference>
<keyword evidence="4" id="KW-0808">Transferase</keyword>
<keyword evidence="2 3" id="KW-0067">ATP-binding</keyword>
<evidence type="ECO:0000259" key="5">
    <source>
        <dbReference type="PROSITE" id="PS50011"/>
    </source>
</evidence>
<dbReference type="PANTHER" id="PTHR24347">
    <property type="entry name" value="SERINE/THREONINE-PROTEIN KINASE"/>
    <property type="match status" value="1"/>
</dbReference>
<feature type="domain" description="Protein kinase" evidence="5">
    <location>
        <begin position="25"/>
        <end position="279"/>
    </location>
</feature>
<name>A0AAE0SNK6_9BIVA</name>
<dbReference type="Gene3D" id="1.10.510.10">
    <property type="entry name" value="Transferase(Phosphotransferase) domain 1"/>
    <property type="match status" value="1"/>
</dbReference>
<reference evidence="6" key="2">
    <citation type="journal article" date="2021" name="Genome Biol. Evol.">
        <title>Developing a high-quality reference genome for a parasitic bivalve with doubly uniparental inheritance (Bivalvia: Unionida).</title>
        <authorList>
            <person name="Smith C.H."/>
        </authorList>
    </citation>
    <scope>NUCLEOTIDE SEQUENCE</scope>
    <source>
        <strain evidence="6">CHS0354</strain>
        <tissue evidence="6">Mantle</tissue>
    </source>
</reference>
<keyword evidence="4" id="KW-0418">Kinase</keyword>
<gene>
    <name evidence="6" type="ORF">CHS0354_028570</name>
</gene>
<evidence type="ECO:0000256" key="1">
    <source>
        <dbReference type="ARBA" id="ARBA00022741"/>
    </source>
</evidence>
<evidence type="ECO:0000313" key="7">
    <source>
        <dbReference type="Proteomes" id="UP001195483"/>
    </source>
</evidence>
<comment type="caution">
    <text evidence="6">The sequence shown here is derived from an EMBL/GenBank/DDBJ whole genome shotgun (WGS) entry which is preliminary data.</text>
</comment>
<dbReference type="Pfam" id="PF00069">
    <property type="entry name" value="Pkinase"/>
    <property type="match status" value="1"/>
</dbReference>
<dbReference type="InterPro" id="IPR008271">
    <property type="entry name" value="Ser/Thr_kinase_AS"/>
</dbReference>
<dbReference type="InterPro" id="IPR000719">
    <property type="entry name" value="Prot_kinase_dom"/>
</dbReference>
<reference evidence="6" key="3">
    <citation type="submission" date="2023-05" db="EMBL/GenBank/DDBJ databases">
        <authorList>
            <person name="Smith C.H."/>
        </authorList>
    </citation>
    <scope>NUCLEOTIDE SEQUENCE</scope>
    <source>
        <strain evidence="6">CHS0354</strain>
        <tissue evidence="6">Mantle</tissue>
    </source>
</reference>
<dbReference type="InterPro" id="IPR011009">
    <property type="entry name" value="Kinase-like_dom_sf"/>
</dbReference>
<dbReference type="SUPFAM" id="SSF56112">
    <property type="entry name" value="Protein kinase-like (PK-like)"/>
    <property type="match status" value="1"/>
</dbReference>
<dbReference type="GO" id="GO:0005524">
    <property type="term" value="F:ATP binding"/>
    <property type="evidence" value="ECO:0007669"/>
    <property type="project" value="UniProtKB-UniRule"/>
</dbReference>